<dbReference type="PRINTS" id="PR00073">
    <property type="entry name" value="COPRGNOXDASE"/>
</dbReference>
<proteinExistence type="predicted"/>
<dbReference type="GO" id="GO:0004109">
    <property type="term" value="F:coproporphyrinogen oxidase activity"/>
    <property type="evidence" value="ECO:0007669"/>
    <property type="project" value="InterPro"/>
</dbReference>
<dbReference type="AlphaFoldDB" id="A0A0D3L0I9"/>
<dbReference type="PANTHER" id="PTHR10755">
    <property type="entry name" value="COPROPORPHYRINOGEN III OXIDASE, MITOCHONDRIAL"/>
    <property type="match status" value="1"/>
</dbReference>
<dbReference type="GO" id="GO:0005737">
    <property type="term" value="C:cytoplasm"/>
    <property type="evidence" value="ECO:0007669"/>
    <property type="project" value="TreeGrafter"/>
</dbReference>
<dbReference type="HOGENOM" id="CLU_026169_0_1_1"/>
<sequence>MISAAKAADPAAVWTVDCHSRGKAVILEEGDVWEKGCISVTQIDEGELSAVRAATISGRTGARIEAGARYSACALSFVLHARSPLVPTLRGDARVFVVGEREWYGGGLDLTPSYVEEEDCAYFHASLAALCGRHGPEGTYEAMKASCDDYFFLPCRQEHRGIGGDRLAPFSPRDPSRAAAAAAPVISFLSGRGDLLASALDPTGPYLPLVERRRSLPHSEAEKAWQLLRRGRYIEFNLLYDRGVKFGLSPDSVERVLVSSPPLVAFRYKASAEQPEGSREAATLDVLRHPRDWVAAGGGGASSASREGDSAAAAGGGRE</sequence>
<dbReference type="GO" id="GO:0006782">
    <property type="term" value="P:protoporphyrinogen IX biosynthetic process"/>
    <property type="evidence" value="ECO:0007669"/>
    <property type="project" value="TreeGrafter"/>
</dbReference>
<dbReference type="Proteomes" id="UP000013827">
    <property type="component" value="Unassembled WGS sequence"/>
</dbReference>
<feature type="compositionally biased region" description="Low complexity" evidence="1">
    <location>
        <begin position="302"/>
        <end position="313"/>
    </location>
</feature>
<dbReference type="InterPro" id="IPR036406">
    <property type="entry name" value="Coprogen_oxidase_aer_sf"/>
</dbReference>
<accession>A0A0D3L0I9</accession>
<dbReference type="Gene3D" id="3.40.1500.10">
    <property type="entry name" value="Coproporphyrinogen III oxidase, aerobic"/>
    <property type="match status" value="1"/>
</dbReference>
<dbReference type="Pfam" id="PF01218">
    <property type="entry name" value="Coprogen_oxidas"/>
    <property type="match status" value="1"/>
</dbReference>
<dbReference type="EnsemblProtists" id="EOD41524">
    <property type="protein sequence ID" value="EOD41524"/>
    <property type="gene ID" value="EMIHUDRAFT_61042"/>
</dbReference>
<dbReference type="InterPro" id="IPR001260">
    <property type="entry name" value="Coprogen_oxidase_aer"/>
</dbReference>
<protein>
    <recommendedName>
        <fullName evidence="4">Coproporphyrinogen oxidase</fullName>
    </recommendedName>
</protein>
<feature type="region of interest" description="Disordered" evidence="1">
    <location>
        <begin position="293"/>
        <end position="319"/>
    </location>
</feature>
<organism evidence="2 3">
    <name type="scientific">Emiliania huxleyi (strain CCMP1516)</name>
    <dbReference type="NCBI Taxonomy" id="280463"/>
    <lineage>
        <taxon>Eukaryota</taxon>
        <taxon>Haptista</taxon>
        <taxon>Haptophyta</taxon>
        <taxon>Prymnesiophyceae</taxon>
        <taxon>Isochrysidales</taxon>
        <taxon>Noelaerhabdaceae</taxon>
        <taxon>Emiliania</taxon>
    </lineage>
</organism>
<evidence type="ECO:0008006" key="4">
    <source>
        <dbReference type="Google" id="ProtNLM"/>
    </source>
</evidence>
<dbReference type="GeneID" id="17286794"/>
<dbReference type="UniPathway" id="UPA00251">
    <property type="reaction ID" value="UER00322"/>
</dbReference>
<dbReference type="PANTHER" id="PTHR10755:SF3">
    <property type="entry name" value="COPROPORPHYRINOGEN OXIDASE"/>
    <property type="match status" value="1"/>
</dbReference>
<reference evidence="2" key="2">
    <citation type="submission" date="2024-10" db="UniProtKB">
        <authorList>
            <consortium name="EnsemblProtists"/>
        </authorList>
    </citation>
    <scope>IDENTIFICATION</scope>
</reference>
<evidence type="ECO:0000313" key="3">
    <source>
        <dbReference type="Proteomes" id="UP000013827"/>
    </source>
</evidence>
<dbReference type="PaxDb" id="2903-EOD41524"/>
<evidence type="ECO:0000313" key="2">
    <source>
        <dbReference type="EnsemblProtists" id="EOD41524"/>
    </source>
</evidence>
<dbReference type="KEGG" id="ehx:EMIHUDRAFT_61042"/>
<dbReference type="OMA" id="PLVAWKY"/>
<dbReference type="STRING" id="2903.R1G6V1"/>
<name>A0A0D3L0I9_EMIH1</name>
<reference evidence="3" key="1">
    <citation type="journal article" date="2013" name="Nature">
        <title>Pan genome of the phytoplankton Emiliania underpins its global distribution.</title>
        <authorList>
            <person name="Read B.A."/>
            <person name="Kegel J."/>
            <person name="Klute M.J."/>
            <person name="Kuo A."/>
            <person name="Lefebvre S.C."/>
            <person name="Maumus F."/>
            <person name="Mayer C."/>
            <person name="Miller J."/>
            <person name="Monier A."/>
            <person name="Salamov A."/>
            <person name="Young J."/>
            <person name="Aguilar M."/>
            <person name="Claverie J.M."/>
            <person name="Frickenhaus S."/>
            <person name="Gonzalez K."/>
            <person name="Herman E.K."/>
            <person name="Lin Y.C."/>
            <person name="Napier J."/>
            <person name="Ogata H."/>
            <person name="Sarno A.F."/>
            <person name="Shmutz J."/>
            <person name="Schroeder D."/>
            <person name="de Vargas C."/>
            <person name="Verret F."/>
            <person name="von Dassow P."/>
            <person name="Valentin K."/>
            <person name="Van de Peer Y."/>
            <person name="Wheeler G."/>
            <person name="Dacks J.B."/>
            <person name="Delwiche C.F."/>
            <person name="Dyhrman S.T."/>
            <person name="Glockner G."/>
            <person name="John U."/>
            <person name="Richards T."/>
            <person name="Worden A.Z."/>
            <person name="Zhang X."/>
            <person name="Grigoriev I.V."/>
            <person name="Allen A.E."/>
            <person name="Bidle K."/>
            <person name="Borodovsky M."/>
            <person name="Bowler C."/>
            <person name="Brownlee C."/>
            <person name="Cock J.M."/>
            <person name="Elias M."/>
            <person name="Gladyshev V.N."/>
            <person name="Groth M."/>
            <person name="Guda C."/>
            <person name="Hadaegh A."/>
            <person name="Iglesias-Rodriguez M.D."/>
            <person name="Jenkins J."/>
            <person name="Jones B.M."/>
            <person name="Lawson T."/>
            <person name="Leese F."/>
            <person name="Lindquist E."/>
            <person name="Lobanov A."/>
            <person name="Lomsadze A."/>
            <person name="Malik S.B."/>
            <person name="Marsh M.E."/>
            <person name="Mackinder L."/>
            <person name="Mock T."/>
            <person name="Mueller-Roeber B."/>
            <person name="Pagarete A."/>
            <person name="Parker M."/>
            <person name="Probert I."/>
            <person name="Quesneville H."/>
            <person name="Raines C."/>
            <person name="Rensing S.A."/>
            <person name="Riano-Pachon D.M."/>
            <person name="Richier S."/>
            <person name="Rokitta S."/>
            <person name="Shiraiwa Y."/>
            <person name="Soanes D.M."/>
            <person name="van der Giezen M."/>
            <person name="Wahlund T.M."/>
            <person name="Williams B."/>
            <person name="Wilson W."/>
            <person name="Wolfe G."/>
            <person name="Wurch L.L."/>
        </authorList>
    </citation>
    <scope>NUCLEOTIDE SEQUENCE</scope>
</reference>
<dbReference type="eggNOG" id="KOG1518">
    <property type="taxonomic scope" value="Eukaryota"/>
</dbReference>
<evidence type="ECO:0000256" key="1">
    <source>
        <dbReference type="SAM" id="MobiDB-lite"/>
    </source>
</evidence>
<keyword evidence="3" id="KW-1185">Reference proteome</keyword>
<dbReference type="SUPFAM" id="SSF102886">
    <property type="entry name" value="Coproporphyrinogen III oxidase"/>
    <property type="match status" value="1"/>
</dbReference>
<dbReference type="RefSeq" id="XP_005793953.1">
    <property type="nucleotide sequence ID" value="XM_005793896.1"/>
</dbReference>